<evidence type="ECO:0000313" key="7">
    <source>
        <dbReference type="Proteomes" id="UP000271708"/>
    </source>
</evidence>
<dbReference type="RefSeq" id="WP_123090940.1">
    <property type="nucleotide sequence ID" value="NZ_CP044548.2"/>
</dbReference>
<dbReference type="PANTHER" id="PTHR33514">
    <property type="entry name" value="PROTEIN ABCI12, CHLOROPLASTIC"/>
    <property type="match status" value="1"/>
</dbReference>
<sequence>MTPPLPRAVHPGAWWLWAIALAVGVSATTNPLLLLLAISVVTFVVVSRRPSTPWARAFRLYVWLGVLVVVLRLVLHVLLGLKWGETVLLELPSATLPSWAAGIDLLGTVRLEGLLAAGLEGLRLATMILCVGAANALANPKRLLAALPGALHEIGAAVVVAITVAPQLAESVQRVLRARRLRGDAGRGLRAFRRVAMPVLQDTLDRSLMLASAMDSRGYGRRGDVPLRRRRLVSGVTLASLLAICLGVYGLLDTRSPAWIGTPMLVGGIGLGALGLRLGSAAVHRTVYRPDPWRGAEWLVLACGVAGAAGVLAAQELDPLGLSLPLQPLGAPALPWTAALGLLLAALPGVLTPLPPVTRASAARRASGAPARAVATPQESA</sequence>
<name>A0A5P8FLB7_9MICO</name>
<dbReference type="PANTHER" id="PTHR33514:SF15">
    <property type="entry name" value="COBALT TRANSPORT PROTEIN"/>
    <property type="match status" value="1"/>
</dbReference>
<evidence type="ECO:0000256" key="5">
    <source>
        <dbReference type="SAM" id="Phobius"/>
    </source>
</evidence>
<protein>
    <submittedName>
        <fullName evidence="6">Energy-coupling factor transporter transmembrane protein EcfT</fullName>
    </submittedName>
</protein>
<organism evidence="6 7">
    <name type="scientific">Janibacter melonis</name>
    <dbReference type="NCBI Taxonomy" id="262209"/>
    <lineage>
        <taxon>Bacteria</taxon>
        <taxon>Bacillati</taxon>
        <taxon>Actinomycetota</taxon>
        <taxon>Actinomycetes</taxon>
        <taxon>Micrococcales</taxon>
        <taxon>Intrasporangiaceae</taxon>
        <taxon>Janibacter</taxon>
    </lineage>
</organism>
<dbReference type="CDD" id="cd16914">
    <property type="entry name" value="EcfT"/>
    <property type="match status" value="1"/>
</dbReference>
<evidence type="ECO:0000256" key="3">
    <source>
        <dbReference type="ARBA" id="ARBA00022989"/>
    </source>
</evidence>
<feature type="transmembrane region" description="Helical" evidence="5">
    <location>
        <begin position="14"/>
        <end position="46"/>
    </location>
</feature>
<accession>A0A5P8FLB7</accession>
<feature type="transmembrane region" description="Helical" evidence="5">
    <location>
        <begin position="334"/>
        <end position="354"/>
    </location>
</feature>
<dbReference type="KEGG" id="jme:EEW87_005135"/>
<evidence type="ECO:0000256" key="2">
    <source>
        <dbReference type="ARBA" id="ARBA00022692"/>
    </source>
</evidence>
<comment type="subcellular location">
    <subcellularLocation>
        <location evidence="1">Membrane</location>
        <topology evidence="1">Multi-pass membrane protein</topology>
    </subcellularLocation>
</comment>
<proteinExistence type="predicted"/>
<dbReference type="AlphaFoldDB" id="A0A5P8FLB7"/>
<keyword evidence="3 5" id="KW-1133">Transmembrane helix</keyword>
<dbReference type="InterPro" id="IPR003339">
    <property type="entry name" value="ABC/ECF_trnsptr_transmembrane"/>
</dbReference>
<dbReference type="EMBL" id="CP044548">
    <property type="protein sequence ID" value="QFQ29850.2"/>
    <property type="molecule type" value="Genomic_DNA"/>
</dbReference>
<dbReference type="GeneID" id="59160535"/>
<evidence type="ECO:0000256" key="1">
    <source>
        <dbReference type="ARBA" id="ARBA00004141"/>
    </source>
</evidence>
<feature type="transmembrane region" description="Helical" evidence="5">
    <location>
        <begin position="58"/>
        <end position="79"/>
    </location>
</feature>
<reference evidence="6 7" key="1">
    <citation type="submission" date="2019-09" db="EMBL/GenBank/DDBJ databases">
        <title>Complete Genome Sequence of Janibacter melonis M714 with both human health impact and industrial applications.</title>
        <authorList>
            <person name="Jin M."/>
            <person name="Zhao Q.R."/>
        </authorList>
    </citation>
    <scope>NUCLEOTIDE SEQUENCE [LARGE SCALE GENOMIC DNA]</scope>
    <source>
        <strain evidence="6 7">M714</strain>
    </source>
</reference>
<evidence type="ECO:0000256" key="4">
    <source>
        <dbReference type="ARBA" id="ARBA00023136"/>
    </source>
</evidence>
<dbReference type="Proteomes" id="UP000271708">
    <property type="component" value="Chromosome"/>
</dbReference>
<feature type="transmembrane region" description="Helical" evidence="5">
    <location>
        <begin position="258"/>
        <end position="276"/>
    </location>
</feature>
<keyword evidence="2 5" id="KW-0812">Transmembrane</keyword>
<evidence type="ECO:0000313" key="6">
    <source>
        <dbReference type="EMBL" id="QFQ29850.2"/>
    </source>
</evidence>
<gene>
    <name evidence="6" type="ORF">EEW87_005135</name>
</gene>
<feature type="transmembrane region" description="Helical" evidence="5">
    <location>
        <begin position="150"/>
        <end position="169"/>
    </location>
</feature>
<feature type="transmembrane region" description="Helical" evidence="5">
    <location>
        <begin position="296"/>
        <end position="314"/>
    </location>
</feature>
<feature type="transmembrane region" description="Helical" evidence="5">
    <location>
        <begin position="232"/>
        <end position="252"/>
    </location>
</feature>
<dbReference type="Pfam" id="PF02361">
    <property type="entry name" value="CbiQ"/>
    <property type="match status" value="1"/>
</dbReference>
<dbReference type="GO" id="GO:0005886">
    <property type="term" value="C:plasma membrane"/>
    <property type="evidence" value="ECO:0007669"/>
    <property type="project" value="TreeGrafter"/>
</dbReference>
<keyword evidence="4 5" id="KW-0472">Membrane</keyword>